<evidence type="ECO:0000313" key="2">
    <source>
        <dbReference type="Proteomes" id="UP001444661"/>
    </source>
</evidence>
<proteinExistence type="predicted"/>
<comment type="caution">
    <text evidence="1">The sequence shown here is derived from an EMBL/GenBank/DDBJ whole genome shotgun (WGS) entry which is preliminary data.</text>
</comment>
<dbReference type="Proteomes" id="UP001444661">
    <property type="component" value="Unassembled WGS sequence"/>
</dbReference>
<sequence length="234" mass="26314">MAENNVAAASAIAPPQNGLIPYERAKADYVYVPMSDMAYMEEPSRLAEGNGKYLYATGMATCTGIAISGIYPPRSATDDAAIERYDRFMIHTDEDSWEQNFANLRDQVQEAKAASLGDLQIHVTAVHPDTLLGDYKQEDVDDSYKAQRELMTKLRELVGSNVESDDQPRIHWYPYRGDGEDFNTSMALYSDRSVLVNQDSFRRFTWGLAEKQWMNMAVSPVPMPTPPPDDWVVA</sequence>
<name>A0ABR1SCQ4_9PEZI</name>
<dbReference type="EMBL" id="JAQQWK010000010">
    <property type="protein sequence ID" value="KAK8029614.1"/>
    <property type="molecule type" value="Genomic_DNA"/>
</dbReference>
<organism evidence="1 2">
    <name type="scientific">Apiospora rasikravindrae</name>
    <dbReference type="NCBI Taxonomy" id="990691"/>
    <lineage>
        <taxon>Eukaryota</taxon>
        <taxon>Fungi</taxon>
        <taxon>Dikarya</taxon>
        <taxon>Ascomycota</taxon>
        <taxon>Pezizomycotina</taxon>
        <taxon>Sordariomycetes</taxon>
        <taxon>Xylariomycetidae</taxon>
        <taxon>Amphisphaeriales</taxon>
        <taxon>Apiosporaceae</taxon>
        <taxon>Apiospora</taxon>
    </lineage>
</organism>
<protein>
    <submittedName>
        <fullName evidence="1">Uncharacterized protein</fullName>
    </submittedName>
</protein>
<keyword evidence="2" id="KW-1185">Reference proteome</keyword>
<gene>
    <name evidence="1" type="ORF">PG993_010905</name>
</gene>
<reference evidence="1 2" key="1">
    <citation type="submission" date="2023-01" db="EMBL/GenBank/DDBJ databases">
        <title>Analysis of 21 Apiospora genomes using comparative genomics revels a genus with tremendous synthesis potential of carbohydrate active enzymes and secondary metabolites.</title>
        <authorList>
            <person name="Sorensen T."/>
        </authorList>
    </citation>
    <scope>NUCLEOTIDE SEQUENCE [LARGE SCALE GENOMIC DNA]</scope>
    <source>
        <strain evidence="1 2">CBS 33761</strain>
    </source>
</reference>
<evidence type="ECO:0000313" key="1">
    <source>
        <dbReference type="EMBL" id="KAK8029614.1"/>
    </source>
</evidence>
<accession>A0ABR1SCQ4</accession>